<protein>
    <submittedName>
        <fullName evidence="1">BREX-1 system phosphatase PglZ type A</fullName>
    </submittedName>
</protein>
<keyword evidence="2" id="KW-1185">Reference proteome</keyword>
<dbReference type="KEGG" id="asim:FE240_10700"/>
<dbReference type="AlphaFoldDB" id="A0A5J6WVD9"/>
<sequence length="886" mass="99201">MDITQLQTGLNKKFEQSRIVFWHDPEQSFTAQLAELADPQAGLTREGQPVVVLNMSQHSQLQVRRRIELDEPTTPFLLYWPSLEPAAAKDWLLDMRRYSVTFYADAASILLNELGLANMSLRDYIASRHSFFASKERTVALKRRLDGRSGIEDELSLDLKMMSVLLGCHAQLADLIKALGERLLDEVDSDSDGVTATALAPLEQHGLLPSFWQLMARDYGYQVAEETEPSLRELVRKLFVSECYEQLDAAGVAGRPAWLQSQLLATPTGRANAMALLASWRDSTQYSGQFAALSAKVAAQLELHSRLASLATQDIWLWAEVSGFEAVEQALIRELVSGLMSGDLALGRVEFSQLISRRRQGFWVSTDPKYAHLYQALQQAEILLELRRAYPDGFHYPTAQAMYLAYEAELFLFDAAYRLFNEALLHLQEQSVEVLAALADKIEDLYVNWYLYQLGLAWDGLLAKEQQMARWEMGIPAQSRFYETVIKQRLSQAGVKRQFVIISDALRYEVAHELQGEINEGKRFSAQLKSQLGVLPSYTQLGMAALLPHQQLDYAQGNSTVLVDGQSSAGLDNRSAILAKVGGIAISAKALKGWTRAQANEAIGDARVIYIYHDIIDAIGDKLATEQQTFMAVRQAIEELNGLVSRVINGFGVTRVVITADHGFLFQRVAPEVAVKSQLTHEPTGTLEAKKRYLIGRNLPTNDDVWHGRIGDTTKGQSDVAFWLPKGVSRFHFVGGARFVHGGAMLQEVCVPLLEVQELRGKKQAQHEKTKVNIVPVYQPIKLVNAIDKIRFLQTDAVDERHKPRTLRFVVVDSTGQSVSALEKLTFDATSGSLEQRQQDVRLKLTGTDFDRKAQYQLLLQDDEDGIELARYPVTIDLAIQNDFGF</sequence>
<dbReference type="EMBL" id="CP040449">
    <property type="protein sequence ID" value="QFI55109.1"/>
    <property type="molecule type" value="Genomic_DNA"/>
</dbReference>
<proteinExistence type="predicted"/>
<reference evidence="1 2" key="1">
    <citation type="submission" date="2019-05" db="EMBL/GenBank/DDBJ databases">
        <title>OXA-830, a novel chromosomally encoded expanded-spectrum class D beta-lactamase in Aeromonas simiae.</title>
        <authorList>
            <person name="Zhou W."/>
            <person name="Chen Q."/>
        </authorList>
    </citation>
    <scope>NUCLEOTIDE SEQUENCE [LARGE SCALE GENOMIC DNA]</scope>
    <source>
        <strain evidence="1 2">A6</strain>
    </source>
</reference>
<dbReference type="RefSeq" id="WP_193000830.1">
    <property type="nucleotide sequence ID" value="NZ_CP040449.1"/>
</dbReference>
<gene>
    <name evidence="1" type="primary">pglZ</name>
    <name evidence="1" type="ORF">FE240_10700</name>
</gene>
<name>A0A5J6WVD9_9GAMM</name>
<dbReference type="Proteomes" id="UP000594034">
    <property type="component" value="Chromosome"/>
</dbReference>
<dbReference type="InterPro" id="IPR014060">
    <property type="entry name" value="PglZ"/>
</dbReference>
<accession>A0A5J6WVD9</accession>
<evidence type="ECO:0000313" key="1">
    <source>
        <dbReference type="EMBL" id="QFI55109.1"/>
    </source>
</evidence>
<dbReference type="NCBIfam" id="TIGR02687">
    <property type="entry name" value="BREX-1 system phosphatase PglZ type A"/>
    <property type="match status" value="1"/>
</dbReference>
<evidence type="ECO:0000313" key="2">
    <source>
        <dbReference type="Proteomes" id="UP000594034"/>
    </source>
</evidence>
<organism evidence="1 2">
    <name type="scientific">Aeromonas simiae</name>
    <dbReference type="NCBI Taxonomy" id="218936"/>
    <lineage>
        <taxon>Bacteria</taxon>
        <taxon>Pseudomonadati</taxon>
        <taxon>Pseudomonadota</taxon>
        <taxon>Gammaproteobacteria</taxon>
        <taxon>Aeromonadales</taxon>
        <taxon>Aeromonadaceae</taxon>
        <taxon>Aeromonas</taxon>
    </lineage>
</organism>
<dbReference type="Pfam" id="PF08665">
    <property type="entry name" value="PglZ"/>
    <property type="match status" value="1"/>
</dbReference>